<keyword evidence="2" id="KW-0805">Transcription regulation</keyword>
<dbReference type="GO" id="GO:0000978">
    <property type="term" value="F:RNA polymerase II cis-regulatory region sequence-specific DNA binding"/>
    <property type="evidence" value="ECO:0007669"/>
    <property type="project" value="TreeGrafter"/>
</dbReference>
<dbReference type="InterPro" id="IPR052207">
    <property type="entry name" value="Max-like/E-box_TFs"/>
</dbReference>
<evidence type="ECO:0000256" key="4">
    <source>
        <dbReference type="ARBA" id="ARBA00023163"/>
    </source>
</evidence>
<dbReference type="InterPro" id="IPR011598">
    <property type="entry name" value="bHLH_dom"/>
</dbReference>
<dbReference type="EMBL" id="CAMKVN010000181">
    <property type="protein sequence ID" value="CAI2164841.1"/>
    <property type="molecule type" value="Genomic_DNA"/>
</dbReference>
<keyword evidence="9" id="KW-1185">Reference proteome</keyword>
<organism evidence="8 9">
    <name type="scientific">Funneliformis geosporum</name>
    <dbReference type="NCBI Taxonomy" id="1117311"/>
    <lineage>
        <taxon>Eukaryota</taxon>
        <taxon>Fungi</taxon>
        <taxon>Fungi incertae sedis</taxon>
        <taxon>Mucoromycota</taxon>
        <taxon>Glomeromycotina</taxon>
        <taxon>Glomeromycetes</taxon>
        <taxon>Glomerales</taxon>
        <taxon>Glomeraceae</taxon>
        <taxon>Funneliformis</taxon>
    </lineage>
</organism>
<evidence type="ECO:0000313" key="9">
    <source>
        <dbReference type="Proteomes" id="UP001153678"/>
    </source>
</evidence>
<dbReference type="AlphaFoldDB" id="A0A9W4SCM8"/>
<dbReference type="PANTHER" id="PTHR15741:SF27">
    <property type="entry name" value="TRANSCRIPTION FACTOR AP-4"/>
    <property type="match status" value="1"/>
</dbReference>
<keyword evidence="5" id="KW-0539">Nucleus</keyword>
<comment type="subcellular location">
    <subcellularLocation>
        <location evidence="1">Nucleus</location>
    </subcellularLocation>
</comment>
<dbReference type="SUPFAM" id="SSF47459">
    <property type="entry name" value="HLH, helix-loop-helix DNA-binding domain"/>
    <property type="match status" value="1"/>
</dbReference>
<evidence type="ECO:0000313" key="8">
    <source>
        <dbReference type="EMBL" id="CAI2164841.1"/>
    </source>
</evidence>
<feature type="compositionally biased region" description="Basic residues" evidence="6">
    <location>
        <begin position="251"/>
        <end position="262"/>
    </location>
</feature>
<feature type="compositionally biased region" description="Polar residues" evidence="6">
    <location>
        <begin position="314"/>
        <end position="332"/>
    </location>
</feature>
<dbReference type="GO" id="GO:0000981">
    <property type="term" value="F:DNA-binding transcription factor activity, RNA polymerase II-specific"/>
    <property type="evidence" value="ECO:0007669"/>
    <property type="project" value="TreeGrafter"/>
</dbReference>
<evidence type="ECO:0000256" key="2">
    <source>
        <dbReference type="ARBA" id="ARBA00023015"/>
    </source>
</evidence>
<evidence type="ECO:0000259" key="7">
    <source>
        <dbReference type="PROSITE" id="PS50888"/>
    </source>
</evidence>
<dbReference type="Gene3D" id="4.10.280.10">
    <property type="entry name" value="Helix-loop-helix DNA-binding domain"/>
    <property type="match status" value="1"/>
</dbReference>
<dbReference type="InterPro" id="IPR036638">
    <property type="entry name" value="HLH_DNA-bd_sf"/>
</dbReference>
<feature type="compositionally biased region" description="Polar residues" evidence="6">
    <location>
        <begin position="263"/>
        <end position="274"/>
    </location>
</feature>
<feature type="region of interest" description="Disordered" evidence="6">
    <location>
        <begin position="222"/>
        <end position="340"/>
    </location>
</feature>
<dbReference type="Proteomes" id="UP001153678">
    <property type="component" value="Unassembled WGS sequence"/>
</dbReference>
<proteinExistence type="predicted"/>
<comment type="caution">
    <text evidence="8">The sequence shown here is derived from an EMBL/GenBank/DDBJ whole genome shotgun (WGS) entry which is preliminary data.</text>
</comment>
<keyword evidence="3" id="KW-0238">DNA-binding</keyword>
<dbReference type="PROSITE" id="PS50888">
    <property type="entry name" value="BHLH"/>
    <property type="match status" value="1"/>
</dbReference>
<feature type="compositionally biased region" description="Low complexity" evidence="6">
    <location>
        <begin position="283"/>
        <end position="312"/>
    </location>
</feature>
<dbReference type="Pfam" id="PF00010">
    <property type="entry name" value="HLH"/>
    <property type="match status" value="1"/>
</dbReference>
<gene>
    <name evidence="8" type="ORF">FWILDA_LOCUS1769</name>
</gene>
<protein>
    <submittedName>
        <fullName evidence="8">12635_t:CDS:1</fullName>
    </submittedName>
</protein>
<dbReference type="OrthoDB" id="5778525at2759"/>
<keyword evidence="4" id="KW-0804">Transcription</keyword>
<evidence type="ECO:0000256" key="5">
    <source>
        <dbReference type="ARBA" id="ARBA00023242"/>
    </source>
</evidence>
<dbReference type="GO" id="GO:0046983">
    <property type="term" value="F:protein dimerization activity"/>
    <property type="evidence" value="ECO:0007669"/>
    <property type="project" value="InterPro"/>
</dbReference>
<evidence type="ECO:0000256" key="1">
    <source>
        <dbReference type="ARBA" id="ARBA00004123"/>
    </source>
</evidence>
<dbReference type="GO" id="GO:0005634">
    <property type="term" value="C:nucleus"/>
    <property type="evidence" value="ECO:0007669"/>
    <property type="project" value="UniProtKB-SubCell"/>
</dbReference>
<reference evidence="8" key="1">
    <citation type="submission" date="2022-08" db="EMBL/GenBank/DDBJ databases">
        <authorList>
            <person name="Kallberg Y."/>
            <person name="Tangrot J."/>
            <person name="Rosling A."/>
        </authorList>
    </citation>
    <scope>NUCLEOTIDE SEQUENCE</scope>
    <source>
        <strain evidence="8">Wild A</strain>
    </source>
</reference>
<dbReference type="PANTHER" id="PTHR15741">
    <property type="entry name" value="BASIC HELIX-LOOP-HELIX ZIP TRANSCRIPTION FACTOR"/>
    <property type="match status" value="1"/>
</dbReference>
<evidence type="ECO:0000256" key="6">
    <source>
        <dbReference type="SAM" id="MobiDB-lite"/>
    </source>
</evidence>
<feature type="domain" description="BHLH" evidence="7">
    <location>
        <begin position="348"/>
        <end position="399"/>
    </location>
</feature>
<dbReference type="SMART" id="SM00353">
    <property type="entry name" value="HLH"/>
    <property type="match status" value="1"/>
</dbReference>
<sequence>MSFPLPVQRREIHKEEAFKFGDDRPSSQHQLSTKPNKSTTFYNFKLIFVELNSRLTSTRVNAMSFQANSESMLRYSQHDGLLTEQDQKIMTDFLDTIATEGPPNHMMDITHHGQTSISFHDPQTSMQLSRGFQTGFGSNFDPNSGYAGAGGYIYQPIGSASITIPANNGYSQTTNFHQTASHVHDNYVQQQYPLNHQISSLNNGLIHGGKVKPVPNNHSSALYIKSEPMTVNVRRQRSPSPHRSNSVGKQAIRRTPSRRKSLKNSNDANTSLNESKSDEGNNSTISTVIPTVSSSGLNVGSSSTTEATPASPKLASTSDSNNNQPLTASQNRGGRGKKGHHELLTEAEKKANHIASEQKRRQNIRLGFDQLVEIVPTLSQCHRSEALILQKSVEYIQQLLMQKNELKDRVKSLQATLGDAPDHMDDSVSIMINEIDYF</sequence>
<evidence type="ECO:0000256" key="3">
    <source>
        <dbReference type="ARBA" id="ARBA00023125"/>
    </source>
</evidence>
<accession>A0A9W4SCM8</accession>
<name>A0A9W4SCM8_9GLOM</name>
<feature type="compositionally biased region" description="Polar residues" evidence="6">
    <location>
        <begin position="238"/>
        <end position="248"/>
    </location>
</feature>